<feature type="domain" description="CENP-V/GFA" evidence="5">
    <location>
        <begin position="7"/>
        <end position="124"/>
    </location>
</feature>
<name>A0A7Y0BTD5_9SPHN</name>
<comment type="caution">
    <text evidence="6">The sequence shown here is derived from an EMBL/GenBank/DDBJ whole genome shotgun (WGS) entry which is preliminary data.</text>
</comment>
<keyword evidence="2" id="KW-0479">Metal-binding</keyword>
<sequence length="151" mass="15923">MAQGQVITGGCGCGAVRYTAIDAGLRPYACHCTGCQSRQGSAFALNQQVAASDLVVDGETISGTVLAVSGARVTHHACPFCLTRLYTVNERRPAWPTIRAGTRDDSAGLVPAFHVWVRDKQPWIALPAGAIAFDTQPADEDWAALARGEAP</sequence>
<comment type="similarity">
    <text evidence="1">Belongs to the Gfa family.</text>
</comment>
<keyword evidence="3" id="KW-0862">Zinc</keyword>
<dbReference type="RefSeq" id="WP_169494764.1">
    <property type="nucleotide sequence ID" value="NZ_JABBGM010000010.1"/>
</dbReference>
<accession>A0A7Y0BTD5</accession>
<keyword evidence="4" id="KW-0456">Lyase</keyword>
<dbReference type="InterPro" id="IPR006913">
    <property type="entry name" value="CENP-V/GFA"/>
</dbReference>
<evidence type="ECO:0000256" key="1">
    <source>
        <dbReference type="ARBA" id="ARBA00005495"/>
    </source>
</evidence>
<organism evidence="6 7">
    <name type="scientific">Novosphingobium olei</name>
    <dbReference type="NCBI Taxonomy" id="2728851"/>
    <lineage>
        <taxon>Bacteria</taxon>
        <taxon>Pseudomonadati</taxon>
        <taxon>Pseudomonadota</taxon>
        <taxon>Alphaproteobacteria</taxon>
        <taxon>Sphingomonadales</taxon>
        <taxon>Sphingomonadaceae</taxon>
        <taxon>Novosphingobium</taxon>
    </lineage>
</organism>
<dbReference type="PROSITE" id="PS51891">
    <property type="entry name" value="CENP_V_GFA"/>
    <property type="match status" value="1"/>
</dbReference>
<dbReference type="Gene3D" id="3.90.1590.10">
    <property type="entry name" value="glutathione-dependent formaldehyde- activating enzyme (gfa)"/>
    <property type="match status" value="1"/>
</dbReference>
<evidence type="ECO:0000256" key="2">
    <source>
        <dbReference type="ARBA" id="ARBA00022723"/>
    </source>
</evidence>
<evidence type="ECO:0000256" key="4">
    <source>
        <dbReference type="ARBA" id="ARBA00023239"/>
    </source>
</evidence>
<gene>
    <name evidence="6" type="ORF">HHL27_17975</name>
</gene>
<dbReference type="EMBL" id="JABBGM010000010">
    <property type="protein sequence ID" value="NML95566.1"/>
    <property type="molecule type" value="Genomic_DNA"/>
</dbReference>
<dbReference type="PANTHER" id="PTHR33337:SF33">
    <property type="entry name" value="CENP-V_GFA DOMAIN-CONTAINING PROTEIN"/>
    <property type="match status" value="1"/>
</dbReference>
<evidence type="ECO:0000256" key="3">
    <source>
        <dbReference type="ARBA" id="ARBA00022833"/>
    </source>
</evidence>
<dbReference type="Proteomes" id="UP000583556">
    <property type="component" value="Unassembled WGS sequence"/>
</dbReference>
<evidence type="ECO:0000313" key="6">
    <source>
        <dbReference type="EMBL" id="NML95566.1"/>
    </source>
</evidence>
<dbReference type="PANTHER" id="PTHR33337">
    <property type="entry name" value="GFA DOMAIN-CONTAINING PROTEIN"/>
    <property type="match status" value="1"/>
</dbReference>
<reference evidence="6 7" key="1">
    <citation type="submission" date="2020-04" db="EMBL/GenBank/DDBJ databases">
        <title>Novosphingobium sp. TW-4 isolated from soil.</title>
        <authorList>
            <person name="Dahal R.H."/>
            <person name="Chaudhary D.K."/>
        </authorList>
    </citation>
    <scope>NUCLEOTIDE SEQUENCE [LARGE SCALE GENOMIC DNA]</scope>
    <source>
        <strain evidence="6 7">TW-4</strain>
    </source>
</reference>
<dbReference type="InterPro" id="IPR011057">
    <property type="entry name" value="Mss4-like_sf"/>
</dbReference>
<dbReference type="AlphaFoldDB" id="A0A7Y0BTD5"/>
<proteinExistence type="inferred from homology"/>
<evidence type="ECO:0000259" key="5">
    <source>
        <dbReference type="PROSITE" id="PS51891"/>
    </source>
</evidence>
<dbReference type="SUPFAM" id="SSF51316">
    <property type="entry name" value="Mss4-like"/>
    <property type="match status" value="1"/>
</dbReference>
<protein>
    <submittedName>
        <fullName evidence="6">GFA family protein</fullName>
    </submittedName>
</protein>
<evidence type="ECO:0000313" key="7">
    <source>
        <dbReference type="Proteomes" id="UP000583556"/>
    </source>
</evidence>
<dbReference type="GO" id="GO:0016846">
    <property type="term" value="F:carbon-sulfur lyase activity"/>
    <property type="evidence" value="ECO:0007669"/>
    <property type="project" value="InterPro"/>
</dbReference>
<dbReference type="GO" id="GO:0046872">
    <property type="term" value="F:metal ion binding"/>
    <property type="evidence" value="ECO:0007669"/>
    <property type="project" value="UniProtKB-KW"/>
</dbReference>
<keyword evidence="7" id="KW-1185">Reference proteome</keyword>
<dbReference type="Pfam" id="PF04828">
    <property type="entry name" value="GFA"/>
    <property type="match status" value="1"/>
</dbReference>